<dbReference type="InterPro" id="IPR050695">
    <property type="entry name" value="N-acetylmuramoyl_amidase_3"/>
</dbReference>
<dbReference type="SUPFAM" id="SSF53187">
    <property type="entry name" value="Zn-dependent exopeptidases"/>
    <property type="match status" value="1"/>
</dbReference>
<dbReference type="Gene3D" id="3.40.630.40">
    <property type="entry name" value="Zn-dependent exopeptidases"/>
    <property type="match status" value="1"/>
</dbReference>
<dbReference type="EC" id="3.5.1.28" evidence="2"/>
<dbReference type="PANTHER" id="PTHR30404">
    <property type="entry name" value="N-ACETYLMURAMOYL-L-ALANINE AMIDASE"/>
    <property type="match status" value="1"/>
</dbReference>
<comment type="caution">
    <text evidence="2">The sequence shown here is derived from an EMBL/GenBank/DDBJ whole genome shotgun (WGS) entry which is preliminary data.</text>
</comment>
<sequence>MSSIAISPGHFGVGSGARDIIDEVTEARKVVDRVAYLLQQEGITVHKIVDDRSKKQSDNLNYLIREHNSKNRKLDVSIHFNSSGKRTDQPLGTEVLYLNDSLQAFAARMSQAIAKASGLKNRGAKKRSELAFLKGTNQPAVLIEVCFVNSVQDVKIYQSKFNEICEAIAKECIAYVAPNPANKESDLENVEGEIQKTLPSVGTKGEFTSPELKKRLDAILKDQKMIEAIVRKGIDEQAIHGVWLEKLRDGTLSSADLLGISTLIIEHQIKNAGKK</sequence>
<keyword evidence="2" id="KW-0378">Hydrolase</keyword>
<proteinExistence type="predicted"/>
<dbReference type="CDD" id="cd02696">
    <property type="entry name" value="MurNAc-LAA"/>
    <property type="match status" value="1"/>
</dbReference>
<keyword evidence="3" id="KW-1185">Reference proteome</keyword>
<dbReference type="Pfam" id="PF01520">
    <property type="entry name" value="Amidase_3"/>
    <property type="match status" value="1"/>
</dbReference>
<dbReference type="SMART" id="SM00646">
    <property type="entry name" value="Ami_3"/>
    <property type="match status" value="1"/>
</dbReference>
<name>A0ABW0R6R1_9BACL</name>
<evidence type="ECO:0000313" key="3">
    <source>
        <dbReference type="Proteomes" id="UP001595978"/>
    </source>
</evidence>
<accession>A0ABW0R6R1</accession>
<gene>
    <name evidence="2" type="ORF">ACFPOH_01035</name>
</gene>
<reference evidence="3" key="1">
    <citation type="journal article" date="2019" name="Int. J. Syst. Evol. Microbiol.">
        <title>The Global Catalogue of Microorganisms (GCM) 10K type strain sequencing project: providing services to taxonomists for standard genome sequencing and annotation.</title>
        <authorList>
            <consortium name="The Broad Institute Genomics Platform"/>
            <consortium name="The Broad Institute Genome Sequencing Center for Infectious Disease"/>
            <person name="Wu L."/>
            <person name="Ma J."/>
        </authorList>
    </citation>
    <scope>NUCLEOTIDE SEQUENCE [LARGE SCALE GENOMIC DNA]</scope>
    <source>
        <strain evidence="3">CCUG 56331</strain>
    </source>
</reference>
<dbReference type="PANTHER" id="PTHR30404:SF8">
    <property type="entry name" value="AUTOLYSIN PH-RELATED"/>
    <property type="match status" value="1"/>
</dbReference>
<dbReference type="InterPro" id="IPR002508">
    <property type="entry name" value="MurNAc-LAA_cat"/>
</dbReference>
<evidence type="ECO:0000313" key="2">
    <source>
        <dbReference type="EMBL" id="MFC5540379.1"/>
    </source>
</evidence>
<organism evidence="2 3">
    <name type="scientific">Ureibacillus suwonensis</name>
    <dbReference type="NCBI Taxonomy" id="313007"/>
    <lineage>
        <taxon>Bacteria</taxon>
        <taxon>Bacillati</taxon>
        <taxon>Bacillota</taxon>
        <taxon>Bacilli</taxon>
        <taxon>Bacillales</taxon>
        <taxon>Caryophanaceae</taxon>
        <taxon>Ureibacillus</taxon>
    </lineage>
</organism>
<dbReference type="GO" id="GO:0008745">
    <property type="term" value="F:N-acetylmuramoyl-L-alanine amidase activity"/>
    <property type="evidence" value="ECO:0007669"/>
    <property type="project" value="UniProtKB-EC"/>
</dbReference>
<evidence type="ECO:0000259" key="1">
    <source>
        <dbReference type="SMART" id="SM00646"/>
    </source>
</evidence>
<dbReference type="EMBL" id="JBHSNQ010000009">
    <property type="protein sequence ID" value="MFC5540379.1"/>
    <property type="molecule type" value="Genomic_DNA"/>
</dbReference>
<feature type="domain" description="MurNAc-LAA" evidence="1">
    <location>
        <begin position="71"/>
        <end position="169"/>
    </location>
</feature>
<dbReference type="Proteomes" id="UP001595978">
    <property type="component" value="Unassembled WGS sequence"/>
</dbReference>
<protein>
    <submittedName>
        <fullName evidence="2">N-acetylmuramoyl-L-alanine amidase</fullName>
        <ecNumber evidence="2">3.5.1.28</ecNumber>
    </submittedName>
</protein>
<dbReference type="RefSeq" id="WP_342581398.1">
    <property type="nucleotide sequence ID" value="NZ_JBHSNQ010000009.1"/>
</dbReference>